<accession>A0AAD4BNJ7</accession>
<evidence type="ECO:0000313" key="4">
    <source>
        <dbReference type="Proteomes" id="UP001194468"/>
    </source>
</evidence>
<dbReference type="EMBL" id="WHUW01000025">
    <property type="protein sequence ID" value="KAF8435435.1"/>
    <property type="molecule type" value="Genomic_DNA"/>
</dbReference>
<evidence type="ECO:0000259" key="1">
    <source>
        <dbReference type="SMART" id="SM00458"/>
    </source>
</evidence>
<reference evidence="3" key="2">
    <citation type="journal article" date="2020" name="Nat. Commun.">
        <title>Large-scale genome sequencing of mycorrhizal fungi provides insights into the early evolution of symbiotic traits.</title>
        <authorList>
            <person name="Miyauchi S."/>
            <person name="Kiss E."/>
            <person name="Kuo A."/>
            <person name="Drula E."/>
            <person name="Kohler A."/>
            <person name="Sanchez-Garcia M."/>
            <person name="Morin E."/>
            <person name="Andreopoulos B."/>
            <person name="Barry K.W."/>
            <person name="Bonito G."/>
            <person name="Buee M."/>
            <person name="Carver A."/>
            <person name="Chen C."/>
            <person name="Cichocki N."/>
            <person name="Clum A."/>
            <person name="Culley D."/>
            <person name="Crous P.W."/>
            <person name="Fauchery L."/>
            <person name="Girlanda M."/>
            <person name="Hayes R.D."/>
            <person name="Keri Z."/>
            <person name="LaButti K."/>
            <person name="Lipzen A."/>
            <person name="Lombard V."/>
            <person name="Magnuson J."/>
            <person name="Maillard F."/>
            <person name="Murat C."/>
            <person name="Nolan M."/>
            <person name="Ohm R.A."/>
            <person name="Pangilinan J."/>
            <person name="Pereira M.F."/>
            <person name="Perotto S."/>
            <person name="Peter M."/>
            <person name="Pfister S."/>
            <person name="Riley R."/>
            <person name="Sitrit Y."/>
            <person name="Stielow J.B."/>
            <person name="Szollosi G."/>
            <person name="Zifcakova L."/>
            <person name="Stursova M."/>
            <person name="Spatafora J.W."/>
            <person name="Tedersoo L."/>
            <person name="Vaario L.M."/>
            <person name="Yamada A."/>
            <person name="Yan M."/>
            <person name="Wang P."/>
            <person name="Xu J."/>
            <person name="Bruns T."/>
            <person name="Baldrian P."/>
            <person name="Vilgalys R."/>
            <person name="Dunand C."/>
            <person name="Henrissat B."/>
            <person name="Grigoriev I.V."/>
            <person name="Hibbett D."/>
            <person name="Nagy L.G."/>
            <person name="Martin F.M."/>
        </authorList>
    </citation>
    <scope>NUCLEOTIDE SEQUENCE</scope>
    <source>
        <strain evidence="3">BED1</strain>
    </source>
</reference>
<proteinExistence type="predicted"/>
<dbReference type="PROSITE" id="PS50231">
    <property type="entry name" value="RICIN_B_LECTIN"/>
    <property type="match status" value="1"/>
</dbReference>
<dbReference type="EMBL" id="WHUW01000142">
    <property type="protein sequence ID" value="KAF8421351.1"/>
    <property type="molecule type" value="Genomic_DNA"/>
</dbReference>
<dbReference type="InterPro" id="IPR000772">
    <property type="entry name" value="Ricin_B_lectin"/>
</dbReference>
<protein>
    <submittedName>
        <fullName evidence="3">Carbohydrate-binding module family 13 protein</fullName>
    </submittedName>
</protein>
<dbReference type="CDD" id="cd23422">
    <property type="entry name" value="beta-trefoil_Ricin_MPL_CNL"/>
    <property type="match status" value="1"/>
</dbReference>
<name>A0AAD4BNJ7_BOLED</name>
<dbReference type="InterPro" id="IPR035992">
    <property type="entry name" value="Ricin_B-like_lectins"/>
</dbReference>
<keyword evidence="4" id="KW-1185">Reference proteome</keyword>
<gene>
    <name evidence="3" type="ORF">L210DRAFT_3551097</name>
    <name evidence="2" type="ORF">L210DRAFT_3573064</name>
</gene>
<feature type="domain" description="Ricin B lectin" evidence="1">
    <location>
        <begin position="8"/>
        <end position="140"/>
    </location>
</feature>
<evidence type="ECO:0000313" key="2">
    <source>
        <dbReference type="EMBL" id="KAF8421351.1"/>
    </source>
</evidence>
<comment type="caution">
    <text evidence="3">The sequence shown here is derived from an EMBL/GenBank/DDBJ whole genome shotgun (WGS) entry which is preliminary data.</text>
</comment>
<dbReference type="SMART" id="SM00458">
    <property type="entry name" value="RICIN"/>
    <property type="match status" value="1"/>
</dbReference>
<dbReference type="Proteomes" id="UP001194468">
    <property type="component" value="Unassembled WGS sequence"/>
</dbReference>
<dbReference type="Gene3D" id="2.80.10.50">
    <property type="match status" value="1"/>
</dbReference>
<evidence type="ECO:0000313" key="3">
    <source>
        <dbReference type="EMBL" id="KAF8435435.1"/>
    </source>
</evidence>
<reference evidence="3" key="1">
    <citation type="submission" date="2019-10" db="EMBL/GenBank/DDBJ databases">
        <authorList>
            <consortium name="DOE Joint Genome Institute"/>
            <person name="Kuo A."/>
            <person name="Miyauchi S."/>
            <person name="Kiss E."/>
            <person name="Drula E."/>
            <person name="Kohler A."/>
            <person name="Sanchez-Garcia M."/>
            <person name="Andreopoulos B."/>
            <person name="Barry K.W."/>
            <person name="Bonito G."/>
            <person name="Buee M."/>
            <person name="Carver A."/>
            <person name="Chen C."/>
            <person name="Cichocki N."/>
            <person name="Clum A."/>
            <person name="Culley D."/>
            <person name="Crous P.W."/>
            <person name="Fauchery L."/>
            <person name="Girlanda M."/>
            <person name="Hayes R."/>
            <person name="Keri Z."/>
            <person name="LaButti K."/>
            <person name="Lipzen A."/>
            <person name="Lombard V."/>
            <person name="Magnuson J."/>
            <person name="Maillard F."/>
            <person name="Morin E."/>
            <person name="Murat C."/>
            <person name="Nolan M."/>
            <person name="Ohm R."/>
            <person name="Pangilinan J."/>
            <person name="Pereira M."/>
            <person name="Perotto S."/>
            <person name="Peter M."/>
            <person name="Riley R."/>
            <person name="Sitrit Y."/>
            <person name="Stielow B."/>
            <person name="Szollosi G."/>
            <person name="Zifcakova L."/>
            <person name="Stursova M."/>
            <person name="Spatafora J.W."/>
            <person name="Tedersoo L."/>
            <person name="Vaario L.-M."/>
            <person name="Yamada A."/>
            <person name="Yan M."/>
            <person name="Wang P."/>
            <person name="Xu J."/>
            <person name="Bruns T."/>
            <person name="Baldrian P."/>
            <person name="Vilgalys R."/>
            <person name="Henrissat B."/>
            <person name="Grigoriev I.V."/>
            <person name="Hibbett D."/>
            <person name="Nagy L.G."/>
            <person name="Martin F.M."/>
        </authorList>
    </citation>
    <scope>NUCLEOTIDE SEQUENCE</scope>
    <source>
        <strain evidence="3">BED1</strain>
    </source>
</reference>
<organism evidence="3 4">
    <name type="scientific">Boletus edulis BED1</name>
    <dbReference type="NCBI Taxonomy" id="1328754"/>
    <lineage>
        <taxon>Eukaryota</taxon>
        <taxon>Fungi</taxon>
        <taxon>Dikarya</taxon>
        <taxon>Basidiomycota</taxon>
        <taxon>Agaricomycotina</taxon>
        <taxon>Agaricomycetes</taxon>
        <taxon>Agaricomycetidae</taxon>
        <taxon>Boletales</taxon>
        <taxon>Boletineae</taxon>
        <taxon>Boletaceae</taxon>
        <taxon>Boletoideae</taxon>
        <taxon>Boletus</taxon>
    </lineage>
</organism>
<dbReference type="Pfam" id="PF14200">
    <property type="entry name" value="RicinB_lectin_2"/>
    <property type="match status" value="1"/>
</dbReference>
<sequence>MSSVQANNSYSLTNVKGGTCLDLSGGDNVSIIGYGYHQGPNQTWTFQDAGNQTYNIKSAGSGQYLSVAGEPSDGQRVVASGSPYAWRVEDQQGVDGGVRLLPANNTKFCVDLADHGSSTPGTSVQLWSRWEGQNQIWKVQKVQ</sequence>
<dbReference type="SUPFAM" id="SSF50370">
    <property type="entry name" value="Ricin B-like lectins"/>
    <property type="match status" value="1"/>
</dbReference>
<dbReference type="AlphaFoldDB" id="A0AAD4BNJ7"/>